<dbReference type="EC" id="4.1.1.111" evidence="4"/>
<dbReference type="InterPro" id="IPR050684">
    <property type="entry name" value="HTH-Siroheme_Decarb"/>
</dbReference>
<dbReference type="AlphaFoldDB" id="A0A1Y2LEY5"/>
<evidence type="ECO:0000256" key="4">
    <source>
        <dbReference type="ARBA" id="ARBA00023471"/>
    </source>
</evidence>
<dbReference type="Gene3D" id="3.30.70.3460">
    <property type="match status" value="1"/>
</dbReference>
<evidence type="ECO:0000313" key="9">
    <source>
        <dbReference type="Proteomes" id="UP000193396"/>
    </source>
</evidence>
<reference evidence="8 9" key="1">
    <citation type="submission" date="2014-03" db="EMBL/GenBank/DDBJ databases">
        <title>The draft genome sequence of Thalassospira alkalitolerans JCM 18968.</title>
        <authorList>
            <person name="Lai Q."/>
            <person name="Shao Z."/>
        </authorList>
    </citation>
    <scope>NUCLEOTIDE SEQUENCE [LARGE SCALE GENOMIC DNA]</scope>
    <source>
        <strain evidence="8 9">JCM 18968</strain>
    </source>
</reference>
<evidence type="ECO:0000256" key="2">
    <source>
        <dbReference type="ARBA" id="ARBA00023444"/>
    </source>
</evidence>
<comment type="pathway">
    <text evidence="2">Porphyrin-containing compound metabolism.</text>
</comment>
<organism evidence="8 9">
    <name type="scientific">Thalassospira alkalitolerans</name>
    <dbReference type="NCBI Taxonomy" id="1293890"/>
    <lineage>
        <taxon>Bacteria</taxon>
        <taxon>Pseudomonadati</taxon>
        <taxon>Pseudomonadota</taxon>
        <taxon>Alphaproteobacteria</taxon>
        <taxon>Rhodospirillales</taxon>
        <taxon>Thalassospiraceae</taxon>
        <taxon>Thalassospira</taxon>
    </lineage>
</organism>
<feature type="domain" description="Siroheme decarboxylase AsnC-like ligand binding" evidence="6">
    <location>
        <begin position="74"/>
        <end position="162"/>
    </location>
</feature>
<dbReference type="InterPro" id="IPR040523">
    <property type="entry name" value="AsnC_trans_reg2"/>
</dbReference>
<proteinExistence type="inferred from homology"/>
<accession>A0A1Y2LEY5</accession>
<protein>
    <recommendedName>
        <fullName evidence="4">siroheme decarboxylase</fullName>
        <ecNumber evidence="4">4.1.1.111</ecNumber>
    </recommendedName>
</protein>
<dbReference type="PANTHER" id="PTHR43413">
    <property type="entry name" value="TRANSCRIPTIONAL REGULATOR, ASNC FAMILY"/>
    <property type="match status" value="1"/>
</dbReference>
<dbReference type="InterPro" id="IPR053953">
    <property type="entry name" value="NirdL-like_HTH"/>
</dbReference>
<evidence type="ECO:0000256" key="3">
    <source>
        <dbReference type="ARBA" id="ARBA00023457"/>
    </source>
</evidence>
<dbReference type="GO" id="GO:0016829">
    <property type="term" value="F:lyase activity"/>
    <property type="evidence" value="ECO:0007669"/>
    <property type="project" value="UniProtKB-KW"/>
</dbReference>
<evidence type="ECO:0000313" key="8">
    <source>
        <dbReference type="EMBL" id="OSQ49455.1"/>
    </source>
</evidence>
<comment type="caution">
    <text evidence="8">The sequence shown here is derived from an EMBL/GenBank/DDBJ whole genome shotgun (WGS) entry which is preliminary data.</text>
</comment>
<dbReference type="EMBL" id="JFKB01000002">
    <property type="protein sequence ID" value="OSQ49455.1"/>
    <property type="molecule type" value="Genomic_DNA"/>
</dbReference>
<gene>
    <name evidence="8" type="ORF">TALK_03600</name>
</gene>
<dbReference type="Proteomes" id="UP000193396">
    <property type="component" value="Unassembled WGS sequence"/>
</dbReference>
<evidence type="ECO:0000256" key="5">
    <source>
        <dbReference type="ARBA" id="ARBA00048470"/>
    </source>
</evidence>
<evidence type="ECO:0000256" key="1">
    <source>
        <dbReference type="ARBA" id="ARBA00023239"/>
    </source>
</evidence>
<comment type="similarity">
    <text evidence="3">Belongs to the Ahb/Nir family.</text>
</comment>
<keyword evidence="1" id="KW-0456">Lyase</keyword>
<dbReference type="STRING" id="1293890.TALK_03600"/>
<dbReference type="OrthoDB" id="9806536at2"/>
<comment type="catalytic activity">
    <reaction evidence="5">
        <text>siroheme + 2 H(+) = 12,18-didecarboxysiroheme + 2 CO2</text>
        <dbReference type="Rhea" id="RHEA:19093"/>
        <dbReference type="ChEBI" id="CHEBI:15378"/>
        <dbReference type="ChEBI" id="CHEBI:16526"/>
        <dbReference type="ChEBI" id="CHEBI:60052"/>
        <dbReference type="ChEBI" id="CHEBI:140497"/>
        <dbReference type="EC" id="4.1.1.111"/>
    </reaction>
</comment>
<name>A0A1Y2LEY5_9PROT</name>
<dbReference type="PANTHER" id="PTHR43413:SF1">
    <property type="entry name" value="SIROHEME DECARBOXYLASE NIRL SUBUNIT"/>
    <property type="match status" value="1"/>
</dbReference>
<evidence type="ECO:0000259" key="7">
    <source>
        <dbReference type="Pfam" id="PF22451"/>
    </source>
</evidence>
<dbReference type="Pfam" id="PF22451">
    <property type="entry name" value="NirdL-like_HTH"/>
    <property type="match status" value="1"/>
</dbReference>
<feature type="domain" description="Siroheme decarboxylase NirL-like HTH" evidence="7">
    <location>
        <begin position="17"/>
        <end position="64"/>
    </location>
</feature>
<evidence type="ECO:0000259" key="6">
    <source>
        <dbReference type="Pfam" id="PF17805"/>
    </source>
</evidence>
<dbReference type="RefSeq" id="WP_085615973.1">
    <property type="nucleotide sequence ID" value="NZ_CAXBPE010000007.1"/>
</dbReference>
<keyword evidence="9" id="KW-1185">Reference proteome</keyword>
<dbReference type="Pfam" id="PF17805">
    <property type="entry name" value="AsnC_trans_reg2"/>
    <property type="match status" value="1"/>
</dbReference>
<sequence length="178" mass="20132">MKPFTDIIDLPVLDEIDHALIRATQTGLPLSSTPYGDIALGMGLGGPDAVKQRLQRLLDIGVIRRIGIIPNHYRLGYHANGMSVWDIPDDVVDTMGEMIGALDFVSHCYRRPRHLPEWPFNLFAMVHGTSRETVETHVKDIHALLGQNVRNHRILYSSRILKKTGLRWRKSGDKKCCD</sequence>